<feature type="domain" description="Glycosyl hydrolase family 13 catalytic" evidence="2">
    <location>
        <begin position="167"/>
        <end position="559"/>
    </location>
</feature>
<protein>
    <submittedName>
        <fullName evidence="3">Type I pullulanase</fullName>
        <ecNumber evidence="3">3.2.1.41</ecNumber>
    </submittedName>
</protein>
<sequence>MLCFMAFSCQDSPAPPPEYASFEDYPVYEGDDLGLAYSPERSAFRLWSPAAADARIHLYSHPTEGGPDRTVPLKRDVQGTWLAEIKEDLLGMYYTFQVQHDGEWLEEAPSPYAKAVGTNGVRAQVIDLAATNPDGWGNDRRPKLSQPTDAIVYELHIRDISVHPGSGITHKGKFLGLAEEGTQTAEGIPTGLSHLKEMGITHVHLLPSFDFRTIDESRLDEAQYNWGYDPQNYNVPEGSYSMDPADGASRIREFKTMVKALHDAGIGVILDVVYNHTGATQESLFNQLVPGYYYRQREDGSFSDASACGNETASDRPMVRKFIVESVKYWAEEYHLDGFRFDLMAIHDIETMNEVAQALHHIDPSILVYGEGWTAGDSPLPVERRALKAHTAEMPGIAAFSDDIRDGLKGSVFEHEQRGFVSGAPGRKEDVKFGIAASARHPQVDLQQVSYTDRFWAGQPTQTMTYVSCHDNHTLWDRLAISCQDEPEEERIKMHRLALATVLTAQGISFLHAGTEMLRTKQGVENSYNAPDSINQIDWNRKAVYRSTVDYVKGLIALRKAHPAFRMTHTDSLQKHLKFLDTPGDNLIAYTLSGHAHGDSWAQILVVLNGQPGPAEAPLPQGEWTIASDGQTVSEEGLGKVNGPSVKVPGRTAMILFQ</sequence>
<dbReference type="Proteomes" id="UP000321580">
    <property type="component" value="Unassembled WGS sequence"/>
</dbReference>
<dbReference type="InterPro" id="IPR004193">
    <property type="entry name" value="Glyco_hydro_13_N"/>
</dbReference>
<dbReference type="InterPro" id="IPR017853">
    <property type="entry name" value="GH"/>
</dbReference>
<dbReference type="Gene3D" id="2.60.40.1180">
    <property type="entry name" value="Golgi alpha-mannosidase II"/>
    <property type="match status" value="1"/>
</dbReference>
<accession>A0A5C6RGA4</accession>
<dbReference type="Pfam" id="PF02922">
    <property type="entry name" value="CBM_48"/>
    <property type="match status" value="1"/>
</dbReference>
<dbReference type="AlphaFoldDB" id="A0A5C6RGA4"/>
<dbReference type="CDD" id="cd11341">
    <property type="entry name" value="AmyAc_Pullulanase_LD-like"/>
    <property type="match status" value="1"/>
</dbReference>
<dbReference type="InterPro" id="IPR006047">
    <property type="entry name" value="GH13_cat_dom"/>
</dbReference>
<dbReference type="InterPro" id="IPR049117">
    <property type="entry name" value="pulA_all-beta"/>
</dbReference>
<dbReference type="EC" id="3.2.1.41" evidence="3"/>
<keyword evidence="3" id="KW-0326">Glycosidase</keyword>
<evidence type="ECO:0000313" key="4">
    <source>
        <dbReference type="Proteomes" id="UP000321580"/>
    </source>
</evidence>
<organism evidence="3 4">
    <name type="scientific">Phaeodactylibacter luteus</name>
    <dbReference type="NCBI Taxonomy" id="1564516"/>
    <lineage>
        <taxon>Bacteria</taxon>
        <taxon>Pseudomonadati</taxon>
        <taxon>Bacteroidota</taxon>
        <taxon>Saprospiria</taxon>
        <taxon>Saprospirales</taxon>
        <taxon>Haliscomenobacteraceae</taxon>
        <taxon>Phaeodactylibacter</taxon>
    </lineage>
</organism>
<name>A0A5C6RGA4_9BACT</name>
<gene>
    <name evidence="3" type="primary">pulA</name>
    <name evidence="3" type="ORF">FRY97_19900</name>
</gene>
<evidence type="ECO:0000313" key="3">
    <source>
        <dbReference type="EMBL" id="TXB61301.1"/>
    </source>
</evidence>
<dbReference type="SUPFAM" id="SSF81296">
    <property type="entry name" value="E set domains"/>
    <property type="match status" value="1"/>
</dbReference>
<keyword evidence="3" id="KW-0378">Hydrolase</keyword>
<dbReference type="InterPro" id="IPR014756">
    <property type="entry name" value="Ig_E-set"/>
</dbReference>
<dbReference type="InterPro" id="IPR013783">
    <property type="entry name" value="Ig-like_fold"/>
</dbReference>
<dbReference type="Pfam" id="PF00128">
    <property type="entry name" value="Alpha-amylase"/>
    <property type="match status" value="1"/>
</dbReference>
<dbReference type="GO" id="GO:0005975">
    <property type="term" value="P:carbohydrate metabolic process"/>
    <property type="evidence" value="ECO:0007669"/>
    <property type="project" value="InterPro"/>
</dbReference>
<dbReference type="PANTHER" id="PTHR43002">
    <property type="entry name" value="GLYCOGEN DEBRANCHING ENZYME"/>
    <property type="match status" value="1"/>
</dbReference>
<dbReference type="Pfam" id="PF21653">
    <property type="entry name" value="pulA_all-beta"/>
    <property type="match status" value="1"/>
</dbReference>
<dbReference type="SUPFAM" id="SSF51445">
    <property type="entry name" value="(Trans)glycosidases"/>
    <property type="match status" value="1"/>
</dbReference>
<evidence type="ECO:0000256" key="1">
    <source>
        <dbReference type="ARBA" id="ARBA00008061"/>
    </source>
</evidence>
<dbReference type="Gene3D" id="3.20.20.80">
    <property type="entry name" value="Glycosidases"/>
    <property type="match status" value="1"/>
</dbReference>
<proteinExistence type="inferred from homology"/>
<dbReference type="SMR" id="A0A5C6RGA4"/>
<dbReference type="InterPro" id="IPR011840">
    <property type="entry name" value="PulA_typeI"/>
</dbReference>
<dbReference type="Gene3D" id="2.60.40.10">
    <property type="entry name" value="Immunoglobulins"/>
    <property type="match status" value="1"/>
</dbReference>
<evidence type="ECO:0000259" key="2">
    <source>
        <dbReference type="SMART" id="SM00642"/>
    </source>
</evidence>
<dbReference type="GO" id="GO:0051060">
    <property type="term" value="F:pullulanase activity"/>
    <property type="evidence" value="ECO:0007669"/>
    <property type="project" value="UniProtKB-EC"/>
</dbReference>
<dbReference type="EMBL" id="VOOR01000068">
    <property type="protein sequence ID" value="TXB61301.1"/>
    <property type="molecule type" value="Genomic_DNA"/>
</dbReference>
<dbReference type="SMART" id="SM00642">
    <property type="entry name" value="Aamy"/>
    <property type="match status" value="1"/>
</dbReference>
<dbReference type="NCBIfam" id="TIGR02104">
    <property type="entry name" value="pulA_typeI"/>
    <property type="match status" value="1"/>
</dbReference>
<dbReference type="InterPro" id="IPR013780">
    <property type="entry name" value="Glyco_hydro_b"/>
</dbReference>
<dbReference type="CDD" id="cd02860">
    <property type="entry name" value="E_set_Pullulanase"/>
    <property type="match status" value="1"/>
</dbReference>
<comment type="caution">
    <text evidence="3">The sequence shown here is derived from an EMBL/GenBank/DDBJ whole genome shotgun (WGS) entry which is preliminary data.</text>
</comment>
<keyword evidence="4" id="KW-1185">Reference proteome</keyword>
<dbReference type="OrthoDB" id="9805159at2"/>
<reference evidence="3 4" key="1">
    <citation type="submission" date="2019-08" db="EMBL/GenBank/DDBJ databases">
        <title>Genome of Phaeodactylibacter luteus.</title>
        <authorList>
            <person name="Bowman J.P."/>
        </authorList>
    </citation>
    <scope>NUCLEOTIDE SEQUENCE [LARGE SCALE GENOMIC DNA]</scope>
    <source>
        <strain evidence="3 4">KCTC 42180</strain>
    </source>
</reference>
<comment type="similarity">
    <text evidence="1">Belongs to the glycosyl hydrolase 13 family.</text>
</comment>